<dbReference type="Gene3D" id="2.60.120.650">
    <property type="entry name" value="Cupin"/>
    <property type="match status" value="1"/>
</dbReference>
<keyword evidence="3" id="KW-1185">Reference proteome</keyword>
<sequence>MTPVSLTTTRKGGSKFHLVHHRGLFHLHLSKSIHAGYHHDATVMSSEDVEAFGKKLTKASQKDRFRIIQRKRDEILNTGQQHNYYHNLFHEKSDFYADKVQSLIEAGCAETEDDEKWGRFLCLATNAVSLSALRDWNWVHEVQCETEAWLEQNRNSNTHRHSAAREILSILEDATYPSPEEASFCTPQTAATLVDTDTVLVVQDQQPFNWNGEPIESLFRDWPPKYLLDKKIRVITLDSPTSLPPTRHCTLKDIKRKFTEAFATHEQWNVLDIENDVPVPWPEFLHGRNCLLLNEFRQLDKGLVRARTLDFMLLSEGGNHTPMHVDPFGLATFITVQQGEVGFGWIVNAKRQDYLDIHKDTIPNSLKERARYMVLRPGQTVFMPSGTIHFIFRKNDTPTLATGGHALTCKSIEKWLCVMKIQELSTARTDKDVTAKETKAYINVLTRVLRFHEYHGITLREGGYDEVWNLIKNWDKFGVNDQVSMGENDDA</sequence>
<dbReference type="EMBL" id="JAOQBH010000011">
    <property type="protein sequence ID" value="KAJ4129185.1"/>
    <property type="molecule type" value="Genomic_DNA"/>
</dbReference>
<gene>
    <name evidence="2" type="ORF">NW768_007720</name>
</gene>
<comment type="caution">
    <text evidence="2">The sequence shown here is derived from an EMBL/GenBank/DDBJ whole genome shotgun (WGS) entry which is preliminary data.</text>
</comment>
<dbReference type="InterPro" id="IPR003347">
    <property type="entry name" value="JmjC_dom"/>
</dbReference>
<dbReference type="SUPFAM" id="SSF51197">
    <property type="entry name" value="Clavaminate synthase-like"/>
    <property type="match status" value="1"/>
</dbReference>
<evidence type="ECO:0000313" key="3">
    <source>
        <dbReference type="Proteomes" id="UP001152024"/>
    </source>
</evidence>
<feature type="domain" description="JmjC" evidence="1">
    <location>
        <begin position="266"/>
        <end position="423"/>
    </location>
</feature>
<name>A0ABQ8R8B0_FUSEQ</name>
<protein>
    <recommendedName>
        <fullName evidence="1">JmjC domain-containing protein</fullName>
    </recommendedName>
</protein>
<organism evidence="2 3">
    <name type="scientific">Fusarium equiseti</name>
    <name type="common">Fusarium scirpi</name>
    <dbReference type="NCBI Taxonomy" id="61235"/>
    <lineage>
        <taxon>Eukaryota</taxon>
        <taxon>Fungi</taxon>
        <taxon>Dikarya</taxon>
        <taxon>Ascomycota</taxon>
        <taxon>Pezizomycotina</taxon>
        <taxon>Sordariomycetes</taxon>
        <taxon>Hypocreomycetidae</taxon>
        <taxon>Hypocreales</taxon>
        <taxon>Nectriaceae</taxon>
        <taxon>Fusarium</taxon>
        <taxon>Fusarium incarnatum-equiseti species complex</taxon>
    </lineage>
</organism>
<evidence type="ECO:0000313" key="2">
    <source>
        <dbReference type="EMBL" id="KAJ4129185.1"/>
    </source>
</evidence>
<proteinExistence type="predicted"/>
<reference evidence="2" key="1">
    <citation type="submission" date="2022-09" db="EMBL/GenBank/DDBJ databases">
        <title>Fusarium specimens isolated from Avocado Roots.</title>
        <authorList>
            <person name="Stajich J."/>
            <person name="Roper C."/>
            <person name="Heimlech-Rivalta G."/>
        </authorList>
    </citation>
    <scope>NUCLEOTIDE SEQUENCE</scope>
    <source>
        <strain evidence="2">CF00095</strain>
    </source>
</reference>
<accession>A0ABQ8R8B0</accession>
<evidence type="ECO:0000259" key="1">
    <source>
        <dbReference type="PROSITE" id="PS51184"/>
    </source>
</evidence>
<dbReference type="Proteomes" id="UP001152024">
    <property type="component" value="Unassembled WGS sequence"/>
</dbReference>
<dbReference type="PROSITE" id="PS51184">
    <property type="entry name" value="JMJC"/>
    <property type="match status" value="1"/>
</dbReference>